<evidence type="ECO:0000256" key="3">
    <source>
        <dbReference type="ARBA" id="ARBA00022448"/>
    </source>
</evidence>
<organism evidence="9 10">
    <name type="scientific">Sinisalibacter lacisalsi</name>
    <dbReference type="NCBI Taxonomy" id="1526570"/>
    <lineage>
        <taxon>Bacteria</taxon>
        <taxon>Pseudomonadati</taxon>
        <taxon>Pseudomonadota</taxon>
        <taxon>Alphaproteobacteria</taxon>
        <taxon>Rhodobacterales</taxon>
        <taxon>Roseobacteraceae</taxon>
        <taxon>Sinisalibacter</taxon>
    </lineage>
</organism>
<keyword evidence="5 8" id="KW-0812">Transmembrane</keyword>
<feature type="transmembrane region" description="Helical" evidence="8">
    <location>
        <begin position="232"/>
        <end position="259"/>
    </location>
</feature>
<reference evidence="10" key="1">
    <citation type="journal article" date="2019" name="Int. J. Syst. Evol. Microbiol.">
        <title>The Global Catalogue of Microorganisms (GCM) 10K type strain sequencing project: providing services to taxonomists for standard genome sequencing and annotation.</title>
        <authorList>
            <consortium name="The Broad Institute Genomics Platform"/>
            <consortium name="The Broad Institute Genome Sequencing Center for Infectious Disease"/>
            <person name="Wu L."/>
            <person name="Ma J."/>
        </authorList>
    </citation>
    <scope>NUCLEOTIDE SEQUENCE [LARGE SCALE GENOMIC DNA]</scope>
    <source>
        <strain evidence="10">CGMCC 1.12922</strain>
    </source>
</reference>
<evidence type="ECO:0000313" key="9">
    <source>
        <dbReference type="EMBL" id="GGD38420.1"/>
    </source>
</evidence>
<sequence length="367" mass="39328">MALPVDKQMRYWGIATALFLAALWFLGDVMLPFVLGGAVAYFLDPVADRLQRLGLSRILSTVVITLIAVLVFAAAALLVVPTLVNQSIALVNVAPSVARDVQAFLTERFPSLMDEGSILRQSLNTLGTTIQERGGELINAVVSSARNVLGVVFLIVIVPVVAFYMLLDWDRMVAKIDDLLPRDHAPTIRRLAKQIDMTLASFIRGQVTVGLILGTYYAIALMLIGLDFGVVIGFVAGIISFIPYVGALVGGALAIGLALFQFWGEWWMIGGVVAIFVAGQFFEGNILSPNLVGSSVGLHPVWLIFALAAFGSLFGFVGMLVAVPVAAAIGVIVRFLAERYKEGRLYKGLSDGSLTIGQEDQTPGDDA</sequence>
<keyword evidence="7 8" id="KW-0472">Membrane</keyword>
<feature type="transmembrane region" description="Helical" evidence="8">
    <location>
        <begin position="302"/>
        <end position="335"/>
    </location>
</feature>
<keyword evidence="3" id="KW-0813">Transport</keyword>
<keyword evidence="4" id="KW-1003">Cell membrane</keyword>
<evidence type="ECO:0000256" key="8">
    <source>
        <dbReference type="SAM" id="Phobius"/>
    </source>
</evidence>
<feature type="transmembrane region" description="Helical" evidence="8">
    <location>
        <begin position="207"/>
        <end position="226"/>
    </location>
</feature>
<dbReference type="PANTHER" id="PTHR21716:SF53">
    <property type="entry name" value="PERMEASE PERM-RELATED"/>
    <property type="match status" value="1"/>
</dbReference>
<evidence type="ECO:0000256" key="6">
    <source>
        <dbReference type="ARBA" id="ARBA00022989"/>
    </source>
</evidence>
<evidence type="ECO:0000256" key="1">
    <source>
        <dbReference type="ARBA" id="ARBA00004651"/>
    </source>
</evidence>
<keyword evidence="10" id="KW-1185">Reference proteome</keyword>
<feature type="transmembrane region" description="Helical" evidence="8">
    <location>
        <begin position="266"/>
        <end position="282"/>
    </location>
</feature>
<feature type="transmembrane region" description="Helical" evidence="8">
    <location>
        <begin position="12"/>
        <end position="43"/>
    </location>
</feature>
<dbReference type="Proteomes" id="UP000617355">
    <property type="component" value="Unassembled WGS sequence"/>
</dbReference>
<protein>
    <submittedName>
        <fullName evidence="9">AI-2E family transporter</fullName>
    </submittedName>
</protein>
<dbReference type="EMBL" id="BMGI01000003">
    <property type="protein sequence ID" value="GGD38420.1"/>
    <property type="molecule type" value="Genomic_DNA"/>
</dbReference>
<name>A0ABQ1QPQ5_9RHOB</name>
<evidence type="ECO:0000256" key="5">
    <source>
        <dbReference type="ARBA" id="ARBA00022692"/>
    </source>
</evidence>
<comment type="caution">
    <text evidence="9">The sequence shown here is derived from an EMBL/GenBank/DDBJ whole genome shotgun (WGS) entry which is preliminary data.</text>
</comment>
<dbReference type="PANTHER" id="PTHR21716">
    <property type="entry name" value="TRANSMEMBRANE PROTEIN"/>
    <property type="match status" value="1"/>
</dbReference>
<dbReference type="RefSeq" id="WP_188527773.1">
    <property type="nucleotide sequence ID" value="NZ_BMGI01000003.1"/>
</dbReference>
<accession>A0ABQ1QPQ5</accession>
<gene>
    <name evidence="9" type="primary">perM</name>
    <name evidence="9" type="ORF">GCM10011358_22790</name>
</gene>
<feature type="transmembrane region" description="Helical" evidence="8">
    <location>
        <begin position="55"/>
        <end position="80"/>
    </location>
</feature>
<evidence type="ECO:0000256" key="2">
    <source>
        <dbReference type="ARBA" id="ARBA00009773"/>
    </source>
</evidence>
<dbReference type="Pfam" id="PF01594">
    <property type="entry name" value="AI-2E_transport"/>
    <property type="match status" value="1"/>
</dbReference>
<feature type="transmembrane region" description="Helical" evidence="8">
    <location>
        <begin position="148"/>
        <end position="167"/>
    </location>
</feature>
<evidence type="ECO:0000256" key="7">
    <source>
        <dbReference type="ARBA" id="ARBA00023136"/>
    </source>
</evidence>
<proteinExistence type="inferred from homology"/>
<dbReference type="InterPro" id="IPR002549">
    <property type="entry name" value="AI-2E-like"/>
</dbReference>
<comment type="subcellular location">
    <subcellularLocation>
        <location evidence="1">Cell membrane</location>
        <topology evidence="1">Multi-pass membrane protein</topology>
    </subcellularLocation>
</comment>
<evidence type="ECO:0000256" key="4">
    <source>
        <dbReference type="ARBA" id="ARBA00022475"/>
    </source>
</evidence>
<comment type="similarity">
    <text evidence="2">Belongs to the autoinducer-2 exporter (AI-2E) (TC 2.A.86) family.</text>
</comment>
<evidence type="ECO:0000313" key="10">
    <source>
        <dbReference type="Proteomes" id="UP000617355"/>
    </source>
</evidence>
<keyword evidence="6 8" id="KW-1133">Transmembrane helix</keyword>